<keyword evidence="5" id="KW-1185">Reference proteome</keyword>
<evidence type="ECO:0000313" key="4">
    <source>
        <dbReference type="EMBL" id="MFD2247342.1"/>
    </source>
</evidence>
<dbReference type="Pfam" id="PF13505">
    <property type="entry name" value="OMP_b-brl"/>
    <property type="match status" value="1"/>
</dbReference>
<organism evidence="4 5">
    <name type="scientific">Pontibacter ruber</name>
    <dbReference type="NCBI Taxonomy" id="1343895"/>
    <lineage>
        <taxon>Bacteria</taxon>
        <taxon>Pseudomonadati</taxon>
        <taxon>Bacteroidota</taxon>
        <taxon>Cytophagia</taxon>
        <taxon>Cytophagales</taxon>
        <taxon>Hymenobacteraceae</taxon>
        <taxon>Pontibacter</taxon>
    </lineage>
</organism>
<dbReference type="Proteomes" id="UP001597374">
    <property type="component" value="Unassembled WGS sequence"/>
</dbReference>
<name>A0ABW5D0H8_9BACT</name>
<feature type="domain" description="Outer membrane protein beta-barrel" evidence="3">
    <location>
        <begin position="6"/>
        <end position="208"/>
    </location>
</feature>
<comment type="caution">
    <text evidence="4">The sequence shown here is derived from an EMBL/GenBank/DDBJ whole genome shotgun (WGS) entry which is preliminary data.</text>
</comment>
<dbReference type="RefSeq" id="WP_250430274.1">
    <property type="nucleotide sequence ID" value="NZ_JALPRR010000003.1"/>
</dbReference>
<evidence type="ECO:0000256" key="1">
    <source>
        <dbReference type="ARBA" id="ARBA00022729"/>
    </source>
</evidence>
<sequence length="212" mass="23396">MKKLLAAAALTLLGTGAFAQTTKGTVAIGGTVSFFNEGSKRDNNSSRYRRISLNPYVGYFIKDRTEVGAALNLSHSQDSYYYNETENFSKAQSIGLSIYTTKYVALEEKLYLYGTVMAGAGFGGIKRKGEEYPSEVKTHNTNYFNTKLTPGFLYTVTPKLGAFISYSAIYYLNSKEKPVNSVEGAFYSSSETFGADISLNSLQFGLNYFIVR</sequence>
<gene>
    <name evidence="4" type="ORF">ACFSKP_13835</name>
</gene>
<dbReference type="SUPFAM" id="SSF56925">
    <property type="entry name" value="OMPA-like"/>
    <property type="match status" value="1"/>
</dbReference>
<evidence type="ECO:0000256" key="2">
    <source>
        <dbReference type="SAM" id="SignalP"/>
    </source>
</evidence>
<evidence type="ECO:0000313" key="5">
    <source>
        <dbReference type="Proteomes" id="UP001597374"/>
    </source>
</evidence>
<dbReference type="InterPro" id="IPR027385">
    <property type="entry name" value="Beta-barrel_OMP"/>
</dbReference>
<proteinExistence type="predicted"/>
<dbReference type="EMBL" id="JBHUIM010000002">
    <property type="protein sequence ID" value="MFD2247342.1"/>
    <property type="molecule type" value="Genomic_DNA"/>
</dbReference>
<feature type="chain" id="PRO_5046401221" evidence="2">
    <location>
        <begin position="20"/>
        <end position="212"/>
    </location>
</feature>
<accession>A0ABW5D0H8</accession>
<dbReference type="InterPro" id="IPR011250">
    <property type="entry name" value="OMP/PagP_B-barrel"/>
</dbReference>
<reference evidence="5" key="1">
    <citation type="journal article" date="2019" name="Int. J. Syst. Evol. Microbiol.">
        <title>The Global Catalogue of Microorganisms (GCM) 10K type strain sequencing project: providing services to taxonomists for standard genome sequencing and annotation.</title>
        <authorList>
            <consortium name="The Broad Institute Genomics Platform"/>
            <consortium name="The Broad Institute Genome Sequencing Center for Infectious Disease"/>
            <person name="Wu L."/>
            <person name="Ma J."/>
        </authorList>
    </citation>
    <scope>NUCLEOTIDE SEQUENCE [LARGE SCALE GENOMIC DNA]</scope>
    <source>
        <strain evidence="5">CGMCC 4.1782</strain>
    </source>
</reference>
<feature type="signal peptide" evidence="2">
    <location>
        <begin position="1"/>
        <end position="19"/>
    </location>
</feature>
<evidence type="ECO:0000259" key="3">
    <source>
        <dbReference type="Pfam" id="PF13505"/>
    </source>
</evidence>
<protein>
    <submittedName>
        <fullName evidence="4">Outer membrane beta-barrel protein</fullName>
    </submittedName>
</protein>
<keyword evidence="1 2" id="KW-0732">Signal</keyword>